<dbReference type="HOGENOM" id="CLU_078857_0_0_1"/>
<evidence type="ECO:0000256" key="2">
    <source>
        <dbReference type="ARBA" id="ARBA00004604"/>
    </source>
</evidence>
<dbReference type="Pfam" id="PF09420">
    <property type="entry name" value="Nop16"/>
    <property type="match status" value="1"/>
</dbReference>
<protein>
    <recommendedName>
        <fullName evidence="4">Nucleolar protein 16</fullName>
    </recommendedName>
</protein>
<comment type="similarity">
    <text evidence="3">Belongs to the NOP16 family.</text>
</comment>
<gene>
    <name evidence="9" type="ordered locus">Ecym_4482</name>
</gene>
<dbReference type="STRING" id="931890.G8JU19"/>
<sequence>MASVRKRKMAKSSVKKVSRRRKDKQRKINIACNPIIEKNWDYSLTLSQNYKKLGLRGKLGTPAGGSEADLGKVLKKEPLVQSTFADYDSEDSDNIEKDDKNDTEEEFDENLIPEGEARIQRDADGAVVKVVYGKMKQIDIDMDVEELKKKIEDSEQKTDVVKELEEFATAKFVKKERINSSRENEWLESLYKKHGDDYKKMSRDMSLNIYQQTAGDLKRRITKWKKIHSIE</sequence>
<dbReference type="RefSeq" id="XP_003646339.1">
    <property type="nucleotide sequence ID" value="XM_003646291.1"/>
</dbReference>
<dbReference type="EMBL" id="CP002500">
    <property type="protein sequence ID" value="AET39522.1"/>
    <property type="molecule type" value="Genomic_DNA"/>
</dbReference>
<keyword evidence="7" id="KW-0539">Nucleus</keyword>
<dbReference type="InterPro" id="IPR019002">
    <property type="entry name" value="Ribosome_biogenesis_Nop16"/>
</dbReference>
<name>G8JU19_ERECY</name>
<dbReference type="AlphaFoldDB" id="G8JU19"/>
<evidence type="ECO:0000256" key="7">
    <source>
        <dbReference type="ARBA" id="ARBA00023242"/>
    </source>
</evidence>
<dbReference type="OrthoDB" id="285729at2759"/>
<keyword evidence="10" id="KW-1185">Reference proteome</keyword>
<evidence type="ECO:0000256" key="8">
    <source>
        <dbReference type="SAM" id="MobiDB-lite"/>
    </source>
</evidence>
<dbReference type="PANTHER" id="PTHR13243">
    <property type="entry name" value="HSPC111 PROTEIN-RELATED"/>
    <property type="match status" value="1"/>
</dbReference>
<evidence type="ECO:0000256" key="1">
    <source>
        <dbReference type="ARBA" id="ARBA00002889"/>
    </source>
</evidence>
<feature type="region of interest" description="Disordered" evidence="8">
    <location>
        <begin position="1"/>
        <end position="26"/>
    </location>
</feature>
<reference evidence="10" key="1">
    <citation type="journal article" date="2012" name="G3 (Bethesda)">
        <title>Pichia sorbitophila, an interspecies yeast hybrid reveals early steps of genome resolution following polyploidization.</title>
        <authorList>
            <person name="Leh Louis V."/>
            <person name="Despons L."/>
            <person name="Friedrich A."/>
            <person name="Martin T."/>
            <person name="Durrens P."/>
            <person name="Casaregola S."/>
            <person name="Neuveglise C."/>
            <person name="Fairhead C."/>
            <person name="Marck C."/>
            <person name="Cruz J.A."/>
            <person name="Straub M.L."/>
            <person name="Kugler V."/>
            <person name="Sacerdot C."/>
            <person name="Uzunov Z."/>
            <person name="Thierry A."/>
            <person name="Weiss S."/>
            <person name="Bleykasten C."/>
            <person name="De Montigny J."/>
            <person name="Jacques N."/>
            <person name="Jung P."/>
            <person name="Lemaire M."/>
            <person name="Mallet S."/>
            <person name="Morel G."/>
            <person name="Richard G.F."/>
            <person name="Sarkar A."/>
            <person name="Savel G."/>
            <person name="Schacherer J."/>
            <person name="Seret M.L."/>
            <person name="Talla E."/>
            <person name="Samson G."/>
            <person name="Jubin C."/>
            <person name="Poulain J."/>
            <person name="Vacherie B."/>
            <person name="Barbe V."/>
            <person name="Pelletier E."/>
            <person name="Sherman D.J."/>
            <person name="Westhof E."/>
            <person name="Weissenbach J."/>
            <person name="Baret P.V."/>
            <person name="Wincker P."/>
            <person name="Gaillardin C."/>
            <person name="Dujon B."/>
            <person name="Souciet J.L."/>
        </authorList>
    </citation>
    <scope>NUCLEOTIDE SEQUENCE [LARGE SCALE GENOMIC DNA]</scope>
    <source>
        <strain evidence="10">CBS 270.75 / DBVPG 7215 / KCTC 17166 / NRRL Y-17582</strain>
    </source>
</reference>
<dbReference type="PANTHER" id="PTHR13243:SF1">
    <property type="entry name" value="NUCLEOLAR PROTEIN 16"/>
    <property type="match status" value="1"/>
</dbReference>
<dbReference type="GeneID" id="11471603"/>
<evidence type="ECO:0000256" key="3">
    <source>
        <dbReference type="ARBA" id="ARBA00008479"/>
    </source>
</evidence>
<proteinExistence type="inferred from homology"/>
<comment type="function">
    <text evidence="1">Involved in the biogenesis of the 60S ribosomal subunit.</text>
</comment>
<keyword evidence="6" id="KW-0698">rRNA processing</keyword>
<dbReference type="Proteomes" id="UP000006790">
    <property type="component" value="Chromosome 4"/>
</dbReference>
<organism evidence="9 10">
    <name type="scientific">Eremothecium cymbalariae (strain CBS 270.75 / DBVPG 7215 / KCTC 17166 / NRRL Y-17582)</name>
    <name type="common">Yeast</name>
    <dbReference type="NCBI Taxonomy" id="931890"/>
    <lineage>
        <taxon>Eukaryota</taxon>
        <taxon>Fungi</taxon>
        <taxon>Dikarya</taxon>
        <taxon>Ascomycota</taxon>
        <taxon>Saccharomycotina</taxon>
        <taxon>Saccharomycetes</taxon>
        <taxon>Saccharomycetales</taxon>
        <taxon>Saccharomycetaceae</taxon>
        <taxon>Eremothecium</taxon>
    </lineage>
</organism>
<evidence type="ECO:0000256" key="4">
    <source>
        <dbReference type="ARBA" id="ARBA00015522"/>
    </source>
</evidence>
<evidence type="ECO:0000256" key="6">
    <source>
        <dbReference type="ARBA" id="ARBA00022552"/>
    </source>
</evidence>
<evidence type="ECO:0000313" key="10">
    <source>
        <dbReference type="Proteomes" id="UP000006790"/>
    </source>
</evidence>
<evidence type="ECO:0000313" key="9">
    <source>
        <dbReference type="EMBL" id="AET39522.1"/>
    </source>
</evidence>
<dbReference type="OMA" id="MQQTEAD"/>
<dbReference type="GO" id="GO:0005730">
    <property type="term" value="C:nucleolus"/>
    <property type="evidence" value="ECO:0007669"/>
    <property type="project" value="UniProtKB-SubCell"/>
</dbReference>
<dbReference type="KEGG" id="erc:Ecym_4482"/>
<comment type="subcellular location">
    <subcellularLocation>
        <location evidence="2">Nucleus</location>
        <location evidence="2">Nucleolus</location>
    </subcellularLocation>
</comment>
<dbReference type="eggNOG" id="KOG4771">
    <property type="taxonomic scope" value="Eukaryota"/>
</dbReference>
<dbReference type="GO" id="GO:0006364">
    <property type="term" value="P:rRNA processing"/>
    <property type="evidence" value="ECO:0007669"/>
    <property type="project" value="UniProtKB-KW"/>
</dbReference>
<dbReference type="InParanoid" id="G8JU19"/>
<dbReference type="GO" id="GO:0030687">
    <property type="term" value="C:preribosome, large subunit precursor"/>
    <property type="evidence" value="ECO:0007669"/>
    <property type="project" value="EnsemblFungi"/>
</dbReference>
<accession>G8JU19</accession>
<keyword evidence="5" id="KW-0690">Ribosome biogenesis</keyword>
<dbReference type="FunCoup" id="G8JU19">
    <property type="interactions" value="310"/>
</dbReference>
<evidence type="ECO:0000256" key="5">
    <source>
        <dbReference type="ARBA" id="ARBA00022517"/>
    </source>
</evidence>
<feature type="region of interest" description="Disordered" evidence="8">
    <location>
        <begin position="85"/>
        <end position="107"/>
    </location>
</feature>
<dbReference type="GO" id="GO:0042273">
    <property type="term" value="P:ribosomal large subunit biogenesis"/>
    <property type="evidence" value="ECO:0007669"/>
    <property type="project" value="EnsemblFungi"/>
</dbReference>